<dbReference type="EMBL" id="JAMKOV010000003">
    <property type="protein sequence ID" value="KAI8041199.1"/>
    <property type="molecule type" value="Genomic_DNA"/>
</dbReference>
<dbReference type="InterPro" id="IPR018497">
    <property type="entry name" value="Peptidase_M13_C"/>
</dbReference>
<gene>
    <name evidence="2" type="ORF">M5D96_005453</name>
</gene>
<sequence length="146" mass="16479">MHAIDKDNVQYDSKGTLNETGIEIANLPRFKEGLECLSNTNFINDRLADIGGLNLAYSAYLESNKNSSKDVSSENSNRNQGARNFTNLPLQQVFFLNLAQSFCTDGFPNVDGQDDETWRLEQMLISSAPFDRAFECPAKDRQCELW</sequence>
<dbReference type="SUPFAM" id="SSF55486">
    <property type="entry name" value="Metalloproteases ('zincins'), catalytic domain"/>
    <property type="match status" value="1"/>
</dbReference>
<keyword evidence="3" id="KW-1185">Reference proteome</keyword>
<dbReference type="InterPro" id="IPR000718">
    <property type="entry name" value="Peptidase_M13"/>
</dbReference>
<dbReference type="InterPro" id="IPR024079">
    <property type="entry name" value="MetalloPept_cat_dom_sf"/>
</dbReference>
<feature type="domain" description="Peptidase M13 C-terminal" evidence="1">
    <location>
        <begin position="34"/>
        <end position="141"/>
    </location>
</feature>
<evidence type="ECO:0000259" key="1">
    <source>
        <dbReference type="Pfam" id="PF01431"/>
    </source>
</evidence>
<dbReference type="GO" id="GO:0004222">
    <property type="term" value="F:metalloendopeptidase activity"/>
    <property type="evidence" value="ECO:0007669"/>
    <property type="project" value="InterPro"/>
</dbReference>
<dbReference type="GO" id="GO:0006508">
    <property type="term" value="P:proteolysis"/>
    <property type="evidence" value="ECO:0007669"/>
    <property type="project" value="InterPro"/>
</dbReference>
<reference evidence="2" key="1">
    <citation type="journal article" date="2023" name="Genome Biol. Evol.">
        <title>Long-read-based Genome Assembly of Drosophila gunungcola Reveals Fewer Chemosensory Genes in Flower-breeding Species.</title>
        <authorList>
            <person name="Negi A."/>
            <person name="Liao B.Y."/>
            <person name="Yeh S.D."/>
        </authorList>
    </citation>
    <scope>NUCLEOTIDE SEQUENCE</scope>
    <source>
        <strain evidence="2">Sukarami</strain>
    </source>
</reference>
<proteinExistence type="predicted"/>
<name>A0A9P9YQC2_9MUSC</name>
<dbReference type="AlphaFoldDB" id="A0A9P9YQC2"/>
<evidence type="ECO:0000313" key="3">
    <source>
        <dbReference type="Proteomes" id="UP001059596"/>
    </source>
</evidence>
<protein>
    <recommendedName>
        <fullName evidence="1">Peptidase M13 C-terminal domain-containing protein</fullName>
    </recommendedName>
</protein>
<accession>A0A9P9YQC2</accession>
<dbReference type="Pfam" id="PF01431">
    <property type="entry name" value="Peptidase_M13"/>
    <property type="match status" value="1"/>
</dbReference>
<organism evidence="2 3">
    <name type="scientific">Drosophila gunungcola</name>
    <name type="common">fruit fly</name>
    <dbReference type="NCBI Taxonomy" id="103775"/>
    <lineage>
        <taxon>Eukaryota</taxon>
        <taxon>Metazoa</taxon>
        <taxon>Ecdysozoa</taxon>
        <taxon>Arthropoda</taxon>
        <taxon>Hexapoda</taxon>
        <taxon>Insecta</taxon>
        <taxon>Pterygota</taxon>
        <taxon>Neoptera</taxon>
        <taxon>Endopterygota</taxon>
        <taxon>Diptera</taxon>
        <taxon>Brachycera</taxon>
        <taxon>Muscomorpha</taxon>
        <taxon>Ephydroidea</taxon>
        <taxon>Drosophilidae</taxon>
        <taxon>Drosophila</taxon>
        <taxon>Sophophora</taxon>
    </lineage>
</organism>
<dbReference type="Proteomes" id="UP001059596">
    <property type="component" value="Unassembled WGS sequence"/>
</dbReference>
<dbReference type="Gene3D" id="3.40.390.10">
    <property type="entry name" value="Collagenase (Catalytic Domain)"/>
    <property type="match status" value="1"/>
</dbReference>
<comment type="caution">
    <text evidence="2">The sequence shown here is derived from an EMBL/GenBank/DDBJ whole genome shotgun (WGS) entry which is preliminary data.</text>
</comment>
<evidence type="ECO:0000313" key="2">
    <source>
        <dbReference type="EMBL" id="KAI8041199.1"/>
    </source>
</evidence>
<dbReference type="PROSITE" id="PS51885">
    <property type="entry name" value="NEPRILYSIN"/>
    <property type="match status" value="1"/>
</dbReference>